<organism evidence="3">
    <name type="scientific">Oryza glumipatula</name>
    <dbReference type="NCBI Taxonomy" id="40148"/>
    <lineage>
        <taxon>Eukaryota</taxon>
        <taxon>Viridiplantae</taxon>
        <taxon>Streptophyta</taxon>
        <taxon>Embryophyta</taxon>
        <taxon>Tracheophyta</taxon>
        <taxon>Spermatophyta</taxon>
        <taxon>Magnoliopsida</taxon>
        <taxon>Liliopsida</taxon>
        <taxon>Poales</taxon>
        <taxon>Poaceae</taxon>
        <taxon>BOP clade</taxon>
        <taxon>Oryzoideae</taxon>
        <taxon>Oryzeae</taxon>
        <taxon>Oryzinae</taxon>
        <taxon>Oryza</taxon>
    </lineage>
</organism>
<accession>A0A0E0BQR4</accession>
<evidence type="ECO:0000259" key="2">
    <source>
        <dbReference type="Pfam" id="PF00888"/>
    </source>
</evidence>
<dbReference type="Gene3D" id="1.20.1310.10">
    <property type="entry name" value="Cullin Repeats"/>
    <property type="match status" value="2"/>
</dbReference>
<dbReference type="FunFam" id="1.20.1310.10:FF:000001">
    <property type="entry name" value="Cullin 3"/>
    <property type="match status" value="1"/>
</dbReference>
<keyword evidence="4" id="KW-1185">Reference proteome</keyword>
<comment type="similarity">
    <text evidence="1">Belongs to the cullin family.</text>
</comment>
<dbReference type="Gramene" id="OGLUM12G08210.1">
    <property type="protein sequence ID" value="OGLUM12G08210.1"/>
    <property type="gene ID" value="OGLUM12G08210"/>
</dbReference>
<evidence type="ECO:0000313" key="4">
    <source>
        <dbReference type="Proteomes" id="UP000026961"/>
    </source>
</evidence>
<dbReference type="GO" id="GO:0006511">
    <property type="term" value="P:ubiquitin-dependent protein catabolic process"/>
    <property type="evidence" value="ECO:0007669"/>
    <property type="project" value="InterPro"/>
</dbReference>
<evidence type="ECO:0000313" key="3">
    <source>
        <dbReference type="EnsemblPlants" id="OGLUM12G08210.1"/>
    </source>
</evidence>
<dbReference type="InterPro" id="IPR001373">
    <property type="entry name" value="Cullin_N"/>
</dbReference>
<dbReference type="SUPFAM" id="SSF74788">
    <property type="entry name" value="Cullin repeat-like"/>
    <property type="match status" value="1"/>
</dbReference>
<proteinExistence type="inferred from homology"/>
<reference evidence="3" key="2">
    <citation type="submission" date="2018-05" db="EMBL/GenBank/DDBJ databases">
        <title>OgluRS3 (Oryza glumaepatula Reference Sequence Version 3).</title>
        <authorList>
            <person name="Zhang J."/>
            <person name="Kudrna D."/>
            <person name="Lee S."/>
            <person name="Talag J."/>
            <person name="Welchert J."/>
            <person name="Wing R.A."/>
        </authorList>
    </citation>
    <scope>NUCLEOTIDE SEQUENCE [LARGE SCALE GENOMIC DNA]</scope>
</reference>
<name>A0A0E0BQR4_9ORYZ</name>
<reference evidence="3" key="1">
    <citation type="submission" date="2015-04" db="UniProtKB">
        <authorList>
            <consortium name="EnsemblPlants"/>
        </authorList>
    </citation>
    <scope>IDENTIFICATION</scope>
</reference>
<dbReference type="HOGENOM" id="CLU_004747_2_0_1"/>
<dbReference type="InterPro" id="IPR045093">
    <property type="entry name" value="Cullin"/>
</dbReference>
<dbReference type="InterPro" id="IPR016159">
    <property type="entry name" value="Cullin_repeat-like_dom_sf"/>
</dbReference>
<dbReference type="eggNOG" id="KOG2166">
    <property type="taxonomic scope" value="Eukaryota"/>
</dbReference>
<dbReference type="Proteomes" id="UP000026961">
    <property type="component" value="Chromosome 12"/>
</dbReference>
<dbReference type="STRING" id="40148.A0A0E0BQR4"/>
<feature type="domain" description="Cullin N-terminal" evidence="2">
    <location>
        <begin position="29"/>
        <end position="252"/>
    </location>
</feature>
<dbReference type="PANTHER" id="PTHR11932">
    <property type="entry name" value="CULLIN"/>
    <property type="match status" value="1"/>
</dbReference>
<protein>
    <recommendedName>
        <fullName evidence="2">Cullin N-terminal domain-containing protein</fullName>
    </recommendedName>
</protein>
<dbReference type="Pfam" id="PF00888">
    <property type="entry name" value="Cullin"/>
    <property type="match status" value="1"/>
</dbReference>
<sequence>MAGIVDFEEGWRLLATSLAKQRSITDGSMSKSSSEDDNMQLYMMVYNMCTQKPPHNYAQQLYERYKTDIDGYNSSMVLPSMRQINGETLLKGLVDRWRNHKKIVISETRFFFYLDRYYISRKSLVPLEQLNLCSFRDQVYSELKDKITRTVVDMINDERDGKVIDRDLLKDVLDVYVQIGLGMECYEVDFENAFRESTRNYYSNKAQTLILECNGADSPEYMLKAVECLQAELERVSHYLHSSTEPKLMQTSTVIVMMTAEKN</sequence>
<dbReference type="GO" id="GO:0031625">
    <property type="term" value="F:ubiquitin protein ligase binding"/>
    <property type="evidence" value="ECO:0007669"/>
    <property type="project" value="InterPro"/>
</dbReference>
<dbReference type="EnsemblPlants" id="OGLUM12G08210.1">
    <property type="protein sequence ID" value="OGLUM12G08210.1"/>
    <property type="gene ID" value="OGLUM12G08210"/>
</dbReference>
<dbReference type="AlphaFoldDB" id="A0A0E0BQR4"/>
<evidence type="ECO:0000256" key="1">
    <source>
        <dbReference type="ARBA" id="ARBA00006019"/>
    </source>
</evidence>